<organism evidence="1 2">
    <name type="scientific">Trifolium medium</name>
    <dbReference type="NCBI Taxonomy" id="97028"/>
    <lineage>
        <taxon>Eukaryota</taxon>
        <taxon>Viridiplantae</taxon>
        <taxon>Streptophyta</taxon>
        <taxon>Embryophyta</taxon>
        <taxon>Tracheophyta</taxon>
        <taxon>Spermatophyta</taxon>
        <taxon>Magnoliopsida</taxon>
        <taxon>eudicotyledons</taxon>
        <taxon>Gunneridae</taxon>
        <taxon>Pentapetalae</taxon>
        <taxon>rosids</taxon>
        <taxon>fabids</taxon>
        <taxon>Fabales</taxon>
        <taxon>Fabaceae</taxon>
        <taxon>Papilionoideae</taxon>
        <taxon>50 kb inversion clade</taxon>
        <taxon>NPAAA clade</taxon>
        <taxon>Hologalegina</taxon>
        <taxon>IRL clade</taxon>
        <taxon>Trifolieae</taxon>
        <taxon>Trifolium</taxon>
    </lineage>
</organism>
<accession>A0A392TDB1</accession>
<dbReference type="AlphaFoldDB" id="A0A392TDB1"/>
<protein>
    <submittedName>
        <fullName evidence="1">Uncharacterized protein</fullName>
    </submittedName>
</protein>
<comment type="caution">
    <text evidence="1">The sequence shown here is derived from an EMBL/GenBank/DDBJ whole genome shotgun (WGS) entry which is preliminary data.</text>
</comment>
<feature type="non-terminal residue" evidence="1">
    <location>
        <position position="1"/>
    </location>
</feature>
<reference evidence="1 2" key="1">
    <citation type="journal article" date="2018" name="Front. Plant Sci.">
        <title>Red Clover (Trifolium pratense) and Zigzag Clover (T. medium) - A Picture of Genomic Similarities and Differences.</title>
        <authorList>
            <person name="Dluhosova J."/>
            <person name="Istvanek J."/>
            <person name="Nedelnik J."/>
            <person name="Repkova J."/>
        </authorList>
    </citation>
    <scope>NUCLEOTIDE SEQUENCE [LARGE SCALE GENOMIC DNA]</scope>
    <source>
        <strain evidence="2">cv. 10/8</strain>
        <tissue evidence="1">Leaf</tissue>
    </source>
</reference>
<evidence type="ECO:0000313" key="2">
    <source>
        <dbReference type="Proteomes" id="UP000265520"/>
    </source>
</evidence>
<dbReference type="Proteomes" id="UP000265520">
    <property type="component" value="Unassembled WGS sequence"/>
</dbReference>
<evidence type="ECO:0000313" key="1">
    <source>
        <dbReference type="EMBL" id="MCI57925.1"/>
    </source>
</evidence>
<proteinExistence type="predicted"/>
<keyword evidence="2" id="KW-1185">Reference proteome</keyword>
<name>A0A392TDB1_9FABA</name>
<sequence>LKGYMVLITVAVTDVVVAANVAIAVNEVAGMRIAAVAA</sequence>
<dbReference type="EMBL" id="LXQA010537486">
    <property type="protein sequence ID" value="MCI57925.1"/>
    <property type="molecule type" value="Genomic_DNA"/>
</dbReference>